<dbReference type="EMBL" id="CP016591">
    <property type="protein sequence ID" value="ANY20121.1"/>
    <property type="molecule type" value="Genomic_DNA"/>
</dbReference>
<name>A0A1B2ADF0_9SPHN</name>
<proteinExistence type="predicted"/>
<dbReference type="InterPro" id="IPR032710">
    <property type="entry name" value="NTF2-like_dom_sf"/>
</dbReference>
<evidence type="ECO:0000313" key="2">
    <source>
        <dbReference type="EMBL" id="ANY20121.1"/>
    </source>
</evidence>
<dbReference type="OrthoDB" id="1551077at2"/>
<keyword evidence="1" id="KW-1133">Transmembrane helix</keyword>
<accession>A0A1B2ADF0</accession>
<reference evidence="2 3" key="1">
    <citation type="submission" date="2016-07" db="EMBL/GenBank/DDBJ databases">
        <title>Complete genome sequence of Altererythrobacter dongtanensis KCTC 22672, a type strain with esterase isolated from tidal flat.</title>
        <authorList>
            <person name="Cheng H."/>
            <person name="Wu Y.-H."/>
            <person name="Zhou P."/>
            <person name="Huo Y.-Y."/>
            <person name="Wang C.-S."/>
            <person name="Xu X.-W."/>
        </authorList>
    </citation>
    <scope>NUCLEOTIDE SEQUENCE [LARGE SCALE GENOMIC DNA]</scope>
    <source>
        <strain evidence="2 3">KCTC 22672</strain>
    </source>
</reference>
<feature type="transmembrane region" description="Helical" evidence="1">
    <location>
        <begin position="6"/>
        <end position="27"/>
    </location>
</feature>
<dbReference type="KEGG" id="ado:A6F68_01608"/>
<dbReference type="Proteomes" id="UP000092932">
    <property type="component" value="Chromosome"/>
</dbReference>
<keyword evidence="1" id="KW-0812">Transmembrane</keyword>
<dbReference type="AlphaFoldDB" id="A0A1B2ADF0"/>
<evidence type="ECO:0008006" key="4">
    <source>
        <dbReference type="Google" id="ProtNLM"/>
    </source>
</evidence>
<dbReference type="RefSeq" id="WP_067678284.1">
    <property type="nucleotide sequence ID" value="NZ_CP016591.1"/>
</dbReference>
<keyword evidence="3" id="KW-1185">Reference proteome</keyword>
<dbReference type="STRING" id="692370.A6F68_01608"/>
<dbReference type="SUPFAM" id="SSF54427">
    <property type="entry name" value="NTF2-like"/>
    <property type="match status" value="1"/>
</dbReference>
<protein>
    <recommendedName>
        <fullName evidence="4">DUF4440 domain-containing protein</fullName>
    </recommendedName>
</protein>
<evidence type="ECO:0000313" key="3">
    <source>
        <dbReference type="Proteomes" id="UP000092932"/>
    </source>
</evidence>
<keyword evidence="1" id="KW-0472">Membrane</keyword>
<organism evidence="2 3">
    <name type="scientific">Tsuneonella dongtanensis</name>
    <dbReference type="NCBI Taxonomy" id="692370"/>
    <lineage>
        <taxon>Bacteria</taxon>
        <taxon>Pseudomonadati</taxon>
        <taxon>Pseudomonadota</taxon>
        <taxon>Alphaproteobacteria</taxon>
        <taxon>Sphingomonadales</taxon>
        <taxon>Erythrobacteraceae</taxon>
        <taxon>Tsuneonella</taxon>
    </lineage>
</organism>
<evidence type="ECO:0000256" key="1">
    <source>
        <dbReference type="SAM" id="Phobius"/>
    </source>
</evidence>
<sequence>MTLEDLNYIAQITAALAVVASLLFLGIQTRQNTKVMRAKAAWDAQNSFVAINDQLSDGGPLSEIMYRNLTGTAPVTDYEKYLIHRFMRAFLQRLEAQFALYQHGILGEELWTLRRGYARSVMAIPLVREIWEADKSNSMLTRGFIAEVEGGPASPAPVFAGIDPVGKPDSEQERPDTADFDTFVAAYQQGLQGMVQGDNSAVMALQSRMPDVTLANPLGPPIVGLDRIVQESARVARFYAGGSVSFEEVVRYVAEDFAWLVWFERVEAKRADSGEIARRSLRVTTIVRREEGEWRIALRHADTIGAEPKPA</sequence>
<gene>
    <name evidence="2" type="ORF">A6F68_01608</name>
</gene>
<dbReference type="Gene3D" id="3.10.450.50">
    <property type="match status" value="1"/>
</dbReference>